<organism evidence="1 2">
    <name type="scientific">Allochromatium humboldtianum</name>
    <dbReference type="NCBI Taxonomy" id="504901"/>
    <lineage>
        <taxon>Bacteria</taxon>
        <taxon>Pseudomonadati</taxon>
        <taxon>Pseudomonadota</taxon>
        <taxon>Gammaproteobacteria</taxon>
        <taxon>Chromatiales</taxon>
        <taxon>Chromatiaceae</taxon>
        <taxon>Allochromatium</taxon>
    </lineage>
</organism>
<comment type="caution">
    <text evidence="1">The sequence shown here is derived from an EMBL/GenBank/DDBJ whole genome shotgun (WGS) entry which is preliminary data.</text>
</comment>
<evidence type="ECO:0000313" key="2">
    <source>
        <dbReference type="Proteomes" id="UP000592294"/>
    </source>
</evidence>
<dbReference type="EMBL" id="JABZEO010000035">
    <property type="protein sequence ID" value="NVZ11706.1"/>
    <property type="molecule type" value="Genomic_DNA"/>
</dbReference>
<name>A0A850RHQ0_9GAMM</name>
<evidence type="ECO:0000313" key="1">
    <source>
        <dbReference type="EMBL" id="NVZ11706.1"/>
    </source>
</evidence>
<dbReference type="RefSeq" id="WP_176978385.1">
    <property type="nucleotide sequence ID" value="NZ_JABZEO010000035.1"/>
</dbReference>
<reference evidence="1 2" key="1">
    <citation type="submission" date="2020-06" db="EMBL/GenBank/DDBJ databases">
        <title>Whole-genome sequence of Allochromatium humboldtianum DSM 21881, type strain.</title>
        <authorList>
            <person name="Kyndt J.A."/>
            <person name="Meyer T.E."/>
        </authorList>
    </citation>
    <scope>NUCLEOTIDE SEQUENCE [LARGE SCALE GENOMIC DNA]</scope>
    <source>
        <strain evidence="1 2">DSM 21881</strain>
    </source>
</reference>
<dbReference type="Proteomes" id="UP000592294">
    <property type="component" value="Unassembled WGS sequence"/>
</dbReference>
<dbReference type="AlphaFoldDB" id="A0A850RHQ0"/>
<protein>
    <submittedName>
        <fullName evidence="1">Uncharacterized protein</fullName>
    </submittedName>
</protein>
<proteinExistence type="predicted"/>
<accession>A0A850RHQ0</accession>
<sequence length="289" mass="32958">MAESTNHRDRYGFLDANFELDESDPSLMDWDWHAPGDVDFPAAEMDSGENPVAEWYMDSADYFPVVDLGDEETDPCPPDLFSESLVAAVKNIPDPRKERAKELKQAKLAVVSYQDYDDPLQQKLVRLMNLRAQAILANKPGAPAFLRWFFCMEKDDYGLDFEVCAIGLGADPSSVRLRFQSYMYLRWVVLNAPIGFLVAPPPEEMLSQSTYYGGQAGAIIMRHTWEWPGIPLQKLVEDVAKSGFSIKYIYNSIGALQEKKYLLDWNDNCYAVGSRGRLLDRNNPWRSRF</sequence>
<keyword evidence="2" id="KW-1185">Reference proteome</keyword>
<gene>
    <name evidence="1" type="ORF">HW932_20885</name>
</gene>